<dbReference type="Proteomes" id="UP000783253">
    <property type="component" value="Unassembled WGS sequence"/>
</dbReference>
<accession>A0ABS7J036</accession>
<evidence type="ECO:0000313" key="2">
    <source>
        <dbReference type="Proteomes" id="UP000783253"/>
    </source>
</evidence>
<sequence>MASPGRADECVAGEAKITLELNLNPTTTRALAVRRNGAGLEDLTLARFFKPIASTDEAFHEGAYSERREIALDQSENVLVSVAELGGATPAERTAARSDFLSVYEAKLHELVLEMLSCATATAYGVEVAWGSLVLRQAELYTERRCNDPVALTRRLTDRGLDLARRIKRQDFWDVPSDGRPVPTSFAVFQDDGFPHLVVPLTGTRNVELSIYAKTNLRTRFEVRYRRAFGHHLRGCSTGNDRLISLLDRLAENATKRLPWRALGRAASIPPRVDVADVPTFVGHLVEATAGQGHLFNPLVKQVLLTGGAIDDDQRNPGISRAIGSLVRAGVLFRWQVQLKEQRERRRYGLTDHYAAVRMAMLSGFLPDDTWRTSDPDQHENDYDLAARIMGGRQWIEKPYE</sequence>
<dbReference type="EMBL" id="JAIGNK010000004">
    <property type="protein sequence ID" value="MBX7459187.1"/>
    <property type="molecule type" value="Genomic_DNA"/>
</dbReference>
<keyword evidence="2" id="KW-1185">Reference proteome</keyword>
<comment type="caution">
    <text evidence="1">The sequence shown here is derived from an EMBL/GenBank/DDBJ whole genome shotgun (WGS) entry which is preliminary data.</text>
</comment>
<proteinExistence type="predicted"/>
<gene>
    <name evidence="1" type="ORF">K3152_13090</name>
</gene>
<dbReference type="RefSeq" id="WP_221574579.1">
    <property type="nucleotide sequence ID" value="NZ_JAIGNK010000004.1"/>
</dbReference>
<evidence type="ECO:0000313" key="1">
    <source>
        <dbReference type="EMBL" id="MBX7459187.1"/>
    </source>
</evidence>
<name>A0ABS7J036_9SPHN</name>
<organism evidence="1 2">
    <name type="scientific">Qipengyuania polymorpha</name>
    <dbReference type="NCBI Taxonomy" id="2867234"/>
    <lineage>
        <taxon>Bacteria</taxon>
        <taxon>Pseudomonadati</taxon>
        <taxon>Pseudomonadota</taxon>
        <taxon>Alphaproteobacteria</taxon>
        <taxon>Sphingomonadales</taxon>
        <taxon>Erythrobacteraceae</taxon>
        <taxon>Qipengyuania</taxon>
    </lineage>
</organism>
<protein>
    <submittedName>
        <fullName evidence="1">Uncharacterized protein</fullName>
    </submittedName>
</protein>
<reference evidence="1 2" key="1">
    <citation type="submission" date="2021-08" db="EMBL/GenBank/DDBJ databases">
        <title>Comparative Genomics Analysis of the Genus Qipengyuania Reveals Extensive Genetic Diversity and Metabolic Versatility, Including the Description of Fifteen Novel Species.</title>
        <authorList>
            <person name="Liu Y."/>
        </authorList>
    </citation>
    <scope>NUCLEOTIDE SEQUENCE [LARGE SCALE GENOMIC DNA]</scope>
    <source>
        <strain evidence="1 2">1NDH17</strain>
    </source>
</reference>